<dbReference type="Gene3D" id="1.50.10.100">
    <property type="entry name" value="Chondroitin AC/alginate lyase"/>
    <property type="match status" value="1"/>
</dbReference>
<sequence length="824" mass="94286" precursor="true">MLRAVEFKSVCYMTLALLVSAASTTVAHTEETKQPLARQVKRGLPLQVQQAFGFEDARLWSGGTPVTSPRRSGAAMKWEKHTKNPTLECRLSPFDLSAFNVMSFWLHSNQAGDATFMVILPSTREKGTNSYYSNKITVDWEGWKKINLHFRSFGKAREPKGWDHIDSIRFAASGWDQEPTDEPVWVLDELDFEYTTEPYRPMVAAKKYVPEPDRSDYLDHLRPGHPRLILLDEDLPQLRQFIESDERGKAWYRRAKESAERLYKLPVRKHELPDGRRLLSISRDVVNRIYHWGFFYRIEGDKKWLDRACQELEAVVAFPDWNPNHYLDTAEMMHAVAIGYDWFYPGLTEQQRKTIRDGLYHHGLRLSYAAYMGLEAEGTQSWRHVTNNWNFVCNGGTGLAAMALLDEMPDLCTEILDQGFQYIQIPLEHFEPDGAWWEGVGYWGYSMRYLVPYLRGLETAFGTDFGFIHSLQGTGFAQAGDFPVYLVSPLGGIYNFADSGSGGGKYKHSQLFYLASRFQNPLYQYFQEQQTSGGLEDLLYYEPLETKTTIRDIPLDKYFRGTEVATLRSSWTDRDAAFVGIKCGRNGIAHAHQDLGSFIFYALGEEWLIDLGTEHQTYLSHQHHLSRSEFYRIREEGHNTLVFNPGPGYSQGSKATAKIERFETSPDDVFAIADLTDAYRQHATSVKRGYRLFDDRTTFLIQDEFTAKKKSDVWWFAHGAAGTDYSLDDSGKVVTLRRGNQRCQARLLSPAGAKFQVMDAAPLPTSPNPNIQETNDGMKKLAVHLEDTQRETIAILFVPQMDEKTPKEIGATPSPLEDWKLQHK</sequence>
<keyword evidence="3" id="KW-0732">Signal</keyword>
<dbReference type="InterPro" id="IPR008929">
    <property type="entry name" value="Chondroitin_lyas"/>
</dbReference>
<protein>
    <submittedName>
        <fullName evidence="5">Heparinase II/III-like protein</fullName>
    </submittedName>
</protein>
<dbReference type="GO" id="GO:0016829">
    <property type="term" value="F:lyase activity"/>
    <property type="evidence" value="ECO:0007669"/>
    <property type="project" value="InterPro"/>
</dbReference>
<feature type="chain" id="PRO_5022940062" evidence="3">
    <location>
        <begin position="30"/>
        <end position="824"/>
    </location>
</feature>
<dbReference type="Proteomes" id="UP000319143">
    <property type="component" value="Unassembled WGS sequence"/>
</dbReference>
<dbReference type="PANTHER" id="PTHR38045:SF1">
    <property type="entry name" value="HEPARINASE II_III-LIKE PROTEIN"/>
    <property type="match status" value="1"/>
</dbReference>
<accession>A0A5C6DUU7</accession>
<proteinExistence type="predicted"/>
<reference evidence="5 6" key="1">
    <citation type="submission" date="2019-02" db="EMBL/GenBank/DDBJ databases">
        <title>Deep-cultivation of Planctomycetes and their phenomic and genomic characterization uncovers novel biology.</title>
        <authorList>
            <person name="Wiegand S."/>
            <person name="Jogler M."/>
            <person name="Boedeker C."/>
            <person name="Pinto D."/>
            <person name="Vollmers J."/>
            <person name="Rivas-Marin E."/>
            <person name="Kohn T."/>
            <person name="Peeters S.H."/>
            <person name="Heuer A."/>
            <person name="Rast P."/>
            <person name="Oberbeckmann S."/>
            <person name="Bunk B."/>
            <person name="Jeske O."/>
            <person name="Meyerdierks A."/>
            <person name="Storesund J.E."/>
            <person name="Kallscheuer N."/>
            <person name="Luecker S."/>
            <person name="Lage O.M."/>
            <person name="Pohl T."/>
            <person name="Merkel B.J."/>
            <person name="Hornburger P."/>
            <person name="Mueller R.-W."/>
            <person name="Bruemmer F."/>
            <person name="Labrenz M."/>
            <person name="Spormann A.M."/>
            <person name="Op Den Camp H."/>
            <person name="Overmann J."/>
            <person name="Amann R."/>
            <person name="Jetten M.S.M."/>
            <person name="Mascher T."/>
            <person name="Medema M.H."/>
            <person name="Devos D.P."/>
            <person name="Kaster A.-K."/>
            <person name="Ovreas L."/>
            <person name="Rohde M."/>
            <person name="Galperin M.Y."/>
            <person name="Jogler C."/>
        </authorList>
    </citation>
    <scope>NUCLEOTIDE SEQUENCE [LARGE SCALE GENOMIC DNA]</scope>
    <source>
        <strain evidence="5 6">Poly41</strain>
    </source>
</reference>
<dbReference type="AlphaFoldDB" id="A0A5C6DUU7"/>
<keyword evidence="6" id="KW-1185">Reference proteome</keyword>
<dbReference type="Gene3D" id="2.70.98.70">
    <property type="match status" value="1"/>
</dbReference>
<dbReference type="InterPro" id="IPR012480">
    <property type="entry name" value="Hepar_II_III_C"/>
</dbReference>
<organism evidence="5 6">
    <name type="scientific">Novipirellula artificiosorum</name>
    <dbReference type="NCBI Taxonomy" id="2528016"/>
    <lineage>
        <taxon>Bacteria</taxon>
        <taxon>Pseudomonadati</taxon>
        <taxon>Planctomycetota</taxon>
        <taxon>Planctomycetia</taxon>
        <taxon>Pirellulales</taxon>
        <taxon>Pirellulaceae</taxon>
        <taxon>Novipirellula</taxon>
    </lineage>
</organism>
<evidence type="ECO:0000256" key="1">
    <source>
        <dbReference type="ARBA" id="ARBA00004196"/>
    </source>
</evidence>
<evidence type="ECO:0000313" key="5">
    <source>
        <dbReference type="EMBL" id="TWU39707.1"/>
    </source>
</evidence>
<gene>
    <name evidence="5" type="ORF">Poly41_25630</name>
</gene>
<evidence type="ECO:0000256" key="2">
    <source>
        <dbReference type="SAM" id="MobiDB-lite"/>
    </source>
</evidence>
<dbReference type="OrthoDB" id="175534at2"/>
<dbReference type="GO" id="GO:0030313">
    <property type="term" value="C:cell envelope"/>
    <property type="evidence" value="ECO:0007669"/>
    <property type="project" value="UniProtKB-SubCell"/>
</dbReference>
<dbReference type="Gene3D" id="2.60.120.430">
    <property type="entry name" value="Galactose-binding lectin"/>
    <property type="match status" value="1"/>
</dbReference>
<dbReference type="SUPFAM" id="SSF48230">
    <property type="entry name" value="Chondroitin AC/alginate lyase"/>
    <property type="match status" value="1"/>
</dbReference>
<evidence type="ECO:0000256" key="3">
    <source>
        <dbReference type="SAM" id="SignalP"/>
    </source>
</evidence>
<name>A0A5C6DUU7_9BACT</name>
<dbReference type="PANTHER" id="PTHR38045">
    <property type="entry name" value="CHROMOSOME 1, WHOLE GENOME SHOTGUN SEQUENCE"/>
    <property type="match status" value="1"/>
</dbReference>
<feature type="domain" description="Heparinase II/III-like C-terminal" evidence="4">
    <location>
        <begin position="569"/>
        <end position="744"/>
    </location>
</feature>
<comment type="caution">
    <text evidence="5">The sequence shown here is derived from an EMBL/GenBank/DDBJ whole genome shotgun (WGS) entry which is preliminary data.</text>
</comment>
<dbReference type="RefSeq" id="WP_146526403.1">
    <property type="nucleotide sequence ID" value="NZ_SJPV01000003.1"/>
</dbReference>
<dbReference type="EMBL" id="SJPV01000003">
    <property type="protein sequence ID" value="TWU39707.1"/>
    <property type="molecule type" value="Genomic_DNA"/>
</dbReference>
<comment type="subcellular location">
    <subcellularLocation>
        <location evidence="1">Cell envelope</location>
    </subcellularLocation>
</comment>
<feature type="signal peptide" evidence="3">
    <location>
        <begin position="1"/>
        <end position="29"/>
    </location>
</feature>
<evidence type="ECO:0000259" key="4">
    <source>
        <dbReference type="Pfam" id="PF07940"/>
    </source>
</evidence>
<dbReference type="Pfam" id="PF07940">
    <property type="entry name" value="Hepar_II_III_C"/>
    <property type="match status" value="1"/>
</dbReference>
<evidence type="ECO:0000313" key="6">
    <source>
        <dbReference type="Proteomes" id="UP000319143"/>
    </source>
</evidence>
<feature type="region of interest" description="Disordered" evidence="2">
    <location>
        <begin position="805"/>
        <end position="824"/>
    </location>
</feature>